<dbReference type="Proteomes" id="UP001454036">
    <property type="component" value="Unassembled WGS sequence"/>
</dbReference>
<organism evidence="1 2">
    <name type="scientific">Lithospermum erythrorhizon</name>
    <name type="common">Purple gromwell</name>
    <name type="synonym">Lithospermum officinale var. erythrorhizon</name>
    <dbReference type="NCBI Taxonomy" id="34254"/>
    <lineage>
        <taxon>Eukaryota</taxon>
        <taxon>Viridiplantae</taxon>
        <taxon>Streptophyta</taxon>
        <taxon>Embryophyta</taxon>
        <taxon>Tracheophyta</taxon>
        <taxon>Spermatophyta</taxon>
        <taxon>Magnoliopsida</taxon>
        <taxon>eudicotyledons</taxon>
        <taxon>Gunneridae</taxon>
        <taxon>Pentapetalae</taxon>
        <taxon>asterids</taxon>
        <taxon>lamiids</taxon>
        <taxon>Boraginales</taxon>
        <taxon>Boraginaceae</taxon>
        <taxon>Boraginoideae</taxon>
        <taxon>Lithospermeae</taxon>
        <taxon>Lithospermum</taxon>
    </lineage>
</organism>
<dbReference type="EMBL" id="BAABME010001360">
    <property type="protein sequence ID" value="GAA0149171.1"/>
    <property type="molecule type" value="Genomic_DNA"/>
</dbReference>
<evidence type="ECO:0000313" key="1">
    <source>
        <dbReference type="EMBL" id="GAA0149171.1"/>
    </source>
</evidence>
<protein>
    <submittedName>
        <fullName evidence="1">Uncharacterized protein</fullName>
    </submittedName>
</protein>
<keyword evidence="2" id="KW-1185">Reference proteome</keyword>
<evidence type="ECO:0000313" key="2">
    <source>
        <dbReference type="Proteomes" id="UP001454036"/>
    </source>
</evidence>
<proteinExistence type="predicted"/>
<reference evidence="1 2" key="1">
    <citation type="submission" date="2024-01" db="EMBL/GenBank/DDBJ databases">
        <title>The complete chloroplast genome sequence of Lithospermum erythrorhizon: insights into the phylogenetic relationship among Boraginaceae species and the maternal lineages of purple gromwells.</title>
        <authorList>
            <person name="Okada T."/>
            <person name="Watanabe K."/>
        </authorList>
    </citation>
    <scope>NUCLEOTIDE SEQUENCE [LARGE SCALE GENOMIC DNA]</scope>
</reference>
<gene>
    <name evidence="1" type="ORF">LIER_08416</name>
</gene>
<name>A0AAV3PDV5_LITER</name>
<comment type="caution">
    <text evidence="1">The sequence shown here is derived from an EMBL/GenBank/DDBJ whole genome shotgun (WGS) entry which is preliminary data.</text>
</comment>
<accession>A0AAV3PDV5</accession>
<sequence>MEKTRDYTETVLDKKMDLHACEVHKCGEKDRNESELRLAQLQQLQSNEPGALVHLIKDTSDADEEDAETKACKNLFKNMKFFLSREVGSPSYFKV</sequence>
<dbReference type="AlphaFoldDB" id="A0AAV3PDV5"/>